<gene>
    <name evidence="1" type="ORF">CPT_P15_023</name>
</gene>
<evidence type="ECO:0000313" key="2">
    <source>
        <dbReference type="Proteomes" id="UP001299972"/>
    </source>
</evidence>
<dbReference type="InterPro" id="IPR043519">
    <property type="entry name" value="NT_sf"/>
</dbReference>
<dbReference type="SUPFAM" id="SSF81301">
    <property type="entry name" value="Nucleotidyltransferase"/>
    <property type="match status" value="1"/>
</dbReference>
<proteinExistence type="predicted"/>
<name>A0AAX3BPI2_9CAUD</name>
<evidence type="ECO:0000313" key="1">
    <source>
        <dbReference type="EMBL" id="UUG66302.1"/>
    </source>
</evidence>
<organism evidence="1 2">
    <name type="scientific">Pectobacterium phage vB_PcaP_P15_PC2B6</name>
    <dbReference type="NCBI Taxonomy" id="2968434"/>
    <lineage>
        <taxon>Viruses</taxon>
        <taxon>Duplodnaviria</taxon>
        <taxon>Heunggongvirae</taxon>
        <taxon>Uroviricota</taxon>
        <taxon>Caudoviricetes</taxon>
        <taxon>Autographivirales</taxon>
        <taxon>Autotranscriptaviridae</taxon>
        <taxon>Studiervirinae</taxon>
        <taxon>Unyawovirus</taxon>
        <taxon>Unyawovirus PC2B6</taxon>
    </lineage>
</organism>
<keyword evidence="2" id="KW-1185">Reference proteome</keyword>
<dbReference type="Proteomes" id="UP001299972">
    <property type="component" value="Segment"/>
</dbReference>
<dbReference type="EMBL" id="ON995367">
    <property type="protein sequence ID" value="UUG66302.1"/>
    <property type="molecule type" value="Genomic_DNA"/>
</dbReference>
<sequence>MLLTTKEVIMLKQEMFLQFLDASIRQRFDWAIAGGSCRNFSVGLPAKDYDVICILPPEDRNHQGALEFAKQVSRMVSIHGGRSSVIQAYGHGDFGERHLAVIKIEYAGDNYDLLVESSGSITEAISHFDCNMNQCYWNGFAKQVVFVGEPLDKLVWCKPVSAERKERMESFFKVYF</sequence>
<protein>
    <recommendedName>
        <fullName evidence="3">Nucleotidyltransferase</fullName>
    </recommendedName>
</protein>
<accession>A0AAX3BPI2</accession>
<reference evidence="1 2" key="1">
    <citation type="submission" date="2022-07" db="EMBL/GenBank/DDBJ databases">
        <title>T7-like phage vB_PcaP_P15_PC2B6 infecting Pectobacterium carotovorum is a new member of the genus Unyawovirus.</title>
        <authorList>
            <person name="Naligama K.N."/>
            <person name="Halmillawewa A.P."/>
        </authorList>
    </citation>
    <scope>NUCLEOTIDE SEQUENCE [LARGE SCALE GENOMIC DNA]</scope>
</reference>
<evidence type="ECO:0008006" key="3">
    <source>
        <dbReference type="Google" id="ProtNLM"/>
    </source>
</evidence>